<proteinExistence type="predicted"/>
<dbReference type="SUPFAM" id="SSF48371">
    <property type="entry name" value="ARM repeat"/>
    <property type="match status" value="1"/>
</dbReference>
<dbReference type="Proteomes" id="UP000834106">
    <property type="component" value="Chromosome 4"/>
</dbReference>
<dbReference type="GO" id="GO:0006417">
    <property type="term" value="P:regulation of translation"/>
    <property type="evidence" value="ECO:0007669"/>
    <property type="project" value="UniProtKB-KW"/>
</dbReference>
<dbReference type="InterPro" id="IPR016024">
    <property type="entry name" value="ARM-type_fold"/>
</dbReference>
<dbReference type="InterPro" id="IPR033133">
    <property type="entry name" value="PUM-HD"/>
</dbReference>
<dbReference type="PANTHER" id="PTHR12537:SF137">
    <property type="entry name" value="PUMILIO HOMOLOG 16-RELATED"/>
    <property type="match status" value="1"/>
</dbReference>
<dbReference type="Gene3D" id="1.25.10.10">
    <property type="entry name" value="Leucine-rich Repeat Variant"/>
    <property type="match status" value="1"/>
</dbReference>
<evidence type="ECO:0000259" key="5">
    <source>
        <dbReference type="PROSITE" id="PS50303"/>
    </source>
</evidence>
<dbReference type="SMART" id="SM00025">
    <property type="entry name" value="Pumilio"/>
    <property type="match status" value="5"/>
</dbReference>
<organism evidence="6 7">
    <name type="scientific">Fraxinus pennsylvanica</name>
    <dbReference type="NCBI Taxonomy" id="56036"/>
    <lineage>
        <taxon>Eukaryota</taxon>
        <taxon>Viridiplantae</taxon>
        <taxon>Streptophyta</taxon>
        <taxon>Embryophyta</taxon>
        <taxon>Tracheophyta</taxon>
        <taxon>Spermatophyta</taxon>
        <taxon>Magnoliopsida</taxon>
        <taxon>eudicotyledons</taxon>
        <taxon>Gunneridae</taxon>
        <taxon>Pentapetalae</taxon>
        <taxon>asterids</taxon>
        <taxon>lamiids</taxon>
        <taxon>Lamiales</taxon>
        <taxon>Oleaceae</taxon>
        <taxon>Oleeae</taxon>
        <taxon>Fraxinus</taxon>
    </lineage>
</organism>
<dbReference type="GO" id="GO:0003729">
    <property type="term" value="F:mRNA binding"/>
    <property type="evidence" value="ECO:0007669"/>
    <property type="project" value="TreeGrafter"/>
</dbReference>
<feature type="repeat" description="Pumilio" evidence="4">
    <location>
        <begin position="365"/>
        <end position="400"/>
    </location>
</feature>
<feature type="repeat" description="Pumilio" evidence="4">
    <location>
        <begin position="436"/>
        <end position="474"/>
    </location>
</feature>
<evidence type="ECO:0000313" key="7">
    <source>
        <dbReference type="Proteomes" id="UP000834106"/>
    </source>
</evidence>
<evidence type="ECO:0000256" key="1">
    <source>
        <dbReference type="ARBA" id="ARBA00022737"/>
    </source>
</evidence>
<feature type="domain" description="PUM-HD" evidence="5">
    <location>
        <begin position="154"/>
        <end position="504"/>
    </location>
</feature>
<keyword evidence="3" id="KW-0694">RNA-binding</keyword>
<dbReference type="GO" id="GO:0005737">
    <property type="term" value="C:cytoplasm"/>
    <property type="evidence" value="ECO:0007669"/>
    <property type="project" value="TreeGrafter"/>
</dbReference>
<keyword evidence="1" id="KW-0677">Repeat</keyword>
<dbReference type="InterPro" id="IPR011989">
    <property type="entry name" value="ARM-like"/>
</dbReference>
<gene>
    <name evidence="6" type="ORF">FPE_LOCUS7667</name>
</gene>
<evidence type="ECO:0000313" key="6">
    <source>
        <dbReference type="EMBL" id="CAI9760237.1"/>
    </source>
</evidence>
<dbReference type="InterPro" id="IPR001313">
    <property type="entry name" value="Pumilio_RNA-bd_rpt"/>
</dbReference>
<dbReference type="Pfam" id="PF00806">
    <property type="entry name" value="PUF"/>
    <property type="match status" value="5"/>
</dbReference>
<dbReference type="PROSITE" id="PS50302">
    <property type="entry name" value="PUM"/>
    <property type="match status" value="2"/>
</dbReference>
<keyword evidence="7" id="KW-1185">Reference proteome</keyword>
<evidence type="ECO:0000256" key="3">
    <source>
        <dbReference type="ARBA" id="ARBA00022884"/>
    </source>
</evidence>
<dbReference type="AlphaFoldDB" id="A0AAD1Z4H7"/>
<dbReference type="PANTHER" id="PTHR12537">
    <property type="entry name" value="RNA BINDING PROTEIN PUMILIO-RELATED"/>
    <property type="match status" value="1"/>
</dbReference>
<protein>
    <recommendedName>
        <fullName evidence="5">PUM-HD domain-containing protein</fullName>
    </recommendedName>
</protein>
<sequence>MESSNSETPQNRANYGNVDNEDIIVSFGSFGLHEGGNTRFQASSSHSNNGFDIASSHIQRENNTNGRLSTNLVPDHYNIWANHGFTARGEQLVQDLMSGPVSFAGGSDRQWSINSLSGDSFTPNSVNRRSILNDYQISRTTTQNQRIERNPSFLRNGHYLNYDQTNSGGSWNQNVGLHGRRNNLYRTGTTQFASNRLQEILDERNQIQNQTQVIHDEVPESIFKLMADEQGHRVFGKLVEESNDRRLHSIVMAASLNSKLFIDVAFCKHGANSIQRLIKKVKKTSEAFMVTRILSTGFYALMTHHIARHVIQQCLNLLGNQPNEILYELAIYYFQELATHEVGCISLNECINSISGSQRTTLLDRIANVAAYLSNDPYGHYVVQHVLALRNASVTDKILHYLQGRFIHLARIKGGSHVVEKCIEFSESGMLCVIKEILDSQNAPSHLARDQFGNYVIQKALKITKLRGATLLYKSLFMALEPHISDLGCTKCGKNIAALLEEEIQILWQNFPSIKRPM</sequence>
<accession>A0AAD1Z4H7</accession>
<reference evidence="6" key="1">
    <citation type="submission" date="2023-05" db="EMBL/GenBank/DDBJ databases">
        <authorList>
            <person name="Huff M."/>
        </authorList>
    </citation>
    <scope>NUCLEOTIDE SEQUENCE</scope>
</reference>
<dbReference type="EMBL" id="OU503039">
    <property type="protein sequence ID" value="CAI9760237.1"/>
    <property type="molecule type" value="Genomic_DNA"/>
</dbReference>
<dbReference type="PROSITE" id="PS50303">
    <property type="entry name" value="PUM_HD"/>
    <property type="match status" value="1"/>
</dbReference>
<name>A0AAD1Z4H7_9LAMI</name>
<evidence type="ECO:0000256" key="2">
    <source>
        <dbReference type="ARBA" id="ARBA00022845"/>
    </source>
</evidence>
<evidence type="ECO:0000256" key="4">
    <source>
        <dbReference type="PROSITE-ProRule" id="PRU00317"/>
    </source>
</evidence>
<keyword evidence="2" id="KW-0810">Translation regulation</keyword>